<dbReference type="Gene3D" id="3.30.300.30">
    <property type="match status" value="1"/>
</dbReference>
<comment type="similarity">
    <text evidence="2">Belongs to the ATP-dependent AMP-binding enzyme family.</text>
</comment>
<evidence type="ECO:0000313" key="8">
    <source>
        <dbReference type="Proteomes" id="UP001152799"/>
    </source>
</evidence>
<dbReference type="PROSITE" id="PS00455">
    <property type="entry name" value="AMP_BINDING"/>
    <property type="match status" value="1"/>
</dbReference>
<dbReference type="Pfam" id="PF13193">
    <property type="entry name" value="AMP-binding_C"/>
    <property type="match status" value="1"/>
</dbReference>
<accession>A0A9N9MWR3</accession>
<dbReference type="Pfam" id="PF00501">
    <property type="entry name" value="AMP-binding"/>
    <property type="match status" value="1"/>
</dbReference>
<dbReference type="InterPro" id="IPR025110">
    <property type="entry name" value="AMP-bd_C"/>
</dbReference>
<sequence>MENNPNILCGEPLERLVDMSLGELLLMMLKTHEKNVILVDPFSKEEVQANVLLARGIQLAKWFKTQNIGLGDIVSVNSENRIEFAVTVLATFFVAATFAPLNPDYTPTELKHVLDLSKPKIIFCSENTIKKMISIKPKHTYIEKLAVFGKEKHPNVLSYEDIVQGVTEVDEEFEAPEIDTKETVATILCSSGTTGLPKGVMCTHNNMGAYVDVARMQLQDLALNDDPSDAMMGLTPFFHSFGFMLMFLNIMRGKKMVVIRKFNLKLFLDSIIKYNIRRLIVPPPVLLILLKNPMVKNYDLSGLQEIRSGAAALGKDMEKELKQRFKVKTVSQSYGMTETTLGVLLNVGNLHVKIGSVGKVVAGMMVKVINEDGEPLGPYKEGELCFKGPLIMKGYVGDPKATADIIDKDGWLHTGDVAYYDDDKYFFIVDRIKELIKYKGFQVAPAELEALLLTHPSIQDAAVIGLPDEDAGELPLAYVVRREGKEVTEKEVKKFVADTLSHQKQLRGGVVFIDEIPRNPSGKILRRVLRENAKSSIKIKAKL</sequence>
<evidence type="ECO:0000256" key="2">
    <source>
        <dbReference type="ARBA" id="ARBA00006432"/>
    </source>
</evidence>
<dbReference type="CDD" id="cd05911">
    <property type="entry name" value="Firefly_Luc_like"/>
    <property type="match status" value="1"/>
</dbReference>
<evidence type="ECO:0000256" key="3">
    <source>
        <dbReference type="ARBA" id="ARBA00022598"/>
    </source>
</evidence>
<dbReference type="GO" id="GO:0005777">
    <property type="term" value="C:peroxisome"/>
    <property type="evidence" value="ECO:0007669"/>
    <property type="project" value="UniProtKB-SubCell"/>
</dbReference>
<gene>
    <name evidence="7" type="ORF">CEUTPL_LOCUS12644</name>
</gene>
<keyword evidence="8" id="KW-1185">Reference proteome</keyword>
<dbReference type="EMBL" id="OU892284">
    <property type="protein sequence ID" value="CAG9772225.1"/>
    <property type="molecule type" value="Genomic_DNA"/>
</dbReference>
<evidence type="ECO:0000259" key="6">
    <source>
        <dbReference type="Pfam" id="PF13193"/>
    </source>
</evidence>
<dbReference type="SUPFAM" id="SSF56801">
    <property type="entry name" value="Acetyl-CoA synthetase-like"/>
    <property type="match status" value="1"/>
</dbReference>
<protein>
    <submittedName>
        <fullName evidence="7">Uncharacterized protein</fullName>
    </submittedName>
</protein>
<dbReference type="FunFam" id="3.30.300.30:FF:000007">
    <property type="entry name" value="4-coumarate--CoA ligase 2"/>
    <property type="match status" value="1"/>
</dbReference>
<keyword evidence="4" id="KW-0576">Peroxisome</keyword>
<keyword evidence="3" id="KW-0436">Ligase</keyword>
<dbReference type="InterPro" id="IPR020845">
    <property type="entry name" value="AMP-binding_CS"/>
</dbReference>
<feature type="domain" description="AMP-binding enzyme C-terminal" evidence="6">
    <location>
        <begin position="447"/>
        <end position="523"/>
    </location>
</feature>
<dbReference type="GO" id="GO:0016405">
    <property type="term" value="F:CoA-ligase activity"/>
    <property type="evidence" value="ECO:0007669"/>
    <property type="project" value="TreeGrafter"/>
</dbReference>
<dbReference type="Proteomes" id="UP001152799">
    <property type="component" value="Chromosome 8"/>
</dbReference>
<reference evidence="7" key="1">
    <citation type="submission" date="2022-01" db="EMBL/GenBank/DDBJ databases">
        <authorList>
            <person name="King R."/>
        </authorList>
    </citation>
    <scope>NUCLEOTIDE SEQUENCE</scope>
</reference>
<dbReference type="PANTHER" id="PTHR24096:SF149">
    <property type="entry name" value="AMP-BINDING DOMAIN-CONTAINING PROTEIN-RELATED"/>
    <property type="match status" value="1"/>
</dbReference>
<dbReference type="InterPro" id="IPR045851">
    <property type="entry name" value="AMP-bd_C_sf"/>
</dbReference>
<dbReference type="OrthoDB" id="10253869at2759"/>
<evidence type="ECO:0000256" key="1">
    <source>
        <dbReference type="ARBA" id="ARBA00004275"/>
    </source>
</evidence>
<comment type="subcellular location">
    <subcellularLocation>
        <location evidence="1">Peroxisome</location>
    </subcellularLocation>
</comment>
<dbReference type="InterPro" id="IPR000873">
    <property type="entry name" value="AMP-dep_synth/lig_dom"/>
</dbReference>
<dbReference type="PANTHER" id="PTHR24096">
    <property type="entry name" value="LONG-CHAIN-FATTY-ACID--COA LIGASE"/>
    <property type="match status" value="1"/>
</dbReference>
<feature type="domain" description="AMP-dependent synthetase/ligase" evidence="5">
    <location>
        <begin position="54"/>
        <end position="395"/>
    </location>
</feature>
<name>A0A9N9MWR3_9CUCU</name>
<organism evidence="7 8">
    <name type="scientific">Ceutorhynchus assimilis</name>
    <name type="common">cabbage seed weevil</name>
    <dbReference type="NCBI Taxonomy" id="467358"/>
    <lineage>
        <taxon>Eukaryota</taxon>
        <taxon>Metazoa</taxon>
        <taxon>Ecdysozoa</taxon>
        <taxon>Arthropoda</taxon>
        <taxon>Hexapoda</taxon>
        <taxon>Insecta</taxon>
        <taxon>Pterygota</taxon>
        <taxon>Neoptera</taxon>
        <taxon>Endopterygota</taxon>
        <taxon>Coleoptera</taxon>
        <taxon>Polyphaga</taxon>
        <taxon>Cucujiformia</taxon>
        <taxon>Curculionidae</taxon>
        <taxon>Ceutorhynchinae</taxon>
        <taxon>Ceutorhynchus</taxon>
    </lineage>
</organism>
<dbReference type="AlphaFoldDB" id="A0A9N9MWR3"/>
<evidence type="ECO:0000313" key="7">
    <source>
        <dbReference type="EMBL" id="CAG9772225.1"/>
    </source>
</evidence>
<dbReference type="Gene3D" id="2.30.38.10">
    <property type="entry name" value="Luciferase, Domain 3"/>
    <property type="match status" value="1"/>
</dbReference>
<dbReference type="Gene3D" id="3.40.50.980">
    <property type="match status" value="2"/>
</dbReference>
<proteinExistence type="inferred from homology"/>
<evidence type="ECO:0000256" key="4">
    <source>
        <dbReference type="ARBA" id="ARBA00023140"/>
    </source>
</evidence>
<evidence type="ECO:0000259" key="5">
    <source>
        <dbReference type="Pfam" id="PF00501"/>
    </source>
</evidence>